<accession>A0ABW4J5Y7</accession>
<feature type="transmembrane region" description="Helical" evidence="1">
    <location>
        <begin position="56"/>
        <end position="85"/>
    </location>
</feature>
<keyword evidence="1" id="KW-1133">Transmembrane helix</keyword>
<feature type="transmembrane region" description="Helical" evidence="1">
    <location>
        <begin position="7"/>
        <end position="27"/>
    </location>
</feature>
<dbReference type="InterPro" id="IPR032816">
    <property type="entry name" value="VTT_dom"/>
</dbReference>
<evidence type="ECO:0000256" key="1">
    <source>
        <dbReference type="SAM" id="Phobius"/>
    </source>
</evidence>
<dbReference type="Proteomes" id="UP001597267">
    <property type="component" value="Unassembled WGS sequence"/>
</dbReference>
<keyword evidence="4" id="KW-1185">Reference proteome</keyword>
<protein>
    <submittedName>
        <fullName evidence="3">TVP38/TMEM64 family protein</fullName>
    </submittedName>
</protein>
<dbReference type="EMBL" id="JBHTOP010000004">
    <property type="protein sequence ID" value="MFD1671003.1"/>
    <property type="molecule type" value="Genomic_DNA"/>
</dbReference>
<keyword evidence="1" id="KW-0472">Membrane</keyword>
<name>A0ABW4J5Y7_9LACO</name>
<organism evidence="3 4">
    <name type="scientific">Agrilactobacillus yilanensis</name>
    <dbReference type="NCBI Taxonomy" id="2485997"/>
    <lineage>
        <taxon>Bacteria</taxon>
        <taxon>Bacillati</taxon>
        <taxon>Bacillota</taxon>
        <taxon>Bacilli</taxon>
        <taxon>Lactobacillales</taxon>
        <taxon>Lactobacillaceae</taxon>
        <taxon>Agrilactobacillus</taxon>
    </lineage>
</organism>
<feature type="transmembrane region" description="Helical" evidence="1">
    <location>
        <begin position="92"/>
        <end position="112"/>
    </location>
</feature>
<reference evidence="4" key="1">
    <citation type="journal article" date="2019" name="Int. J. Syst. Evol. Microbiol.">
        <title>The Global Catalogue of Microorganisms (GCM) 10K type strain sequencing project: providing services to taxonomists for standard genome sequencing and annotation.</title>
        <authorList>
            <consortium name="The Broad Institute Genomics Platform"/>
            <consortium name="The Broad Institute Genome Sequencing Center for Infectious Disease"/>
            <person name="Wu L."/>
            <person name="Ma J."/>
        </authorList>
    </citation>
    <scope>NUCLEOTIDE SEQUENCE [LARGE SCALE GENOMIC DNA]</scope>
    <source>
        <strain evidence="4">CCM 8896</strain>
    </source>
</reference>
<keyword evidence="1" id="KW-0812">Transmembrane</keyword>
<proteinExistence type="predicted"/>
<sequence>MHLSKRQLLRIAGGLAVLLLGLLIWRYQNVWQHWHTQTLTQAKIVAMVRQQRGIDVFLVVPLLVCFSIIPGAPVSTIGVVAGICFGKGWGALLNVIGITLGNLISQRVFGLIEARHVKDKSNKIVQGIAHMRHPLWGITIGYTIPFIPTSLVSMATVQASVRQRPLALATLLGSIPTAILYAVGGDALIKANFKTVMIVAIVVILLAGLLWVIRHDRQEKTA</sequence>
<evidence type="ECO:0000259" key="2">
    <source>
        <dbReference type="Pfam" id="PF09335"/>
    </source>
</evidence>
<feature type="transmembrane region" description="Helical" evidence="1">
    <location>
        <begin position="166"/>
        <end position="183"/>
    </location>
</feature>
<comment type="caution">
    <text evidence="3">The sequence shown here is derived from an EMBL/GenBank/DDBJ whole genome shotgun (WGS) entry which is preliminary data.</text>
</comment>
<feature type="transmembrane region" description="Helical" evidence="1">
    <location>
        <begin position="135"/>
        <end position="154"/>
    </location>
</feature>
<dbReference type="Pfam" id="PF09335">
    <property type="entry name" value="VTT_dom"/>
    <property type="match status" value="1"/>
</dbReference>
<dbReference type="RefSeq" id="WP_125715099.1">
    <property type="nucleotide sequence ID" value="NZ_JBHTOP010000004.1"/>
</dbReference>
<evidence type="ECO:0000313" key="3">
    <source>
        <dbReference type="EMBL" id="MFD1671003.1"/>
    </source>
</evidence>
<feature type="domain" description="VTT" evidence="2">
    <location>
        <begin position="73"/>
        <end position="186"/>
    </location>
</feature>
<gene>
    <name evidence="3" type="ORF">ACFQ5M_02700</name>
</gene>
<feature type="transmembrane region" description="Helical" evidence="1">
    <location>
        <begin position="195"/>
        <end position="213"/>
    </location>
</feature>
<evidence type="ECO:0000313" key="4">
    <source>
        <dbReference type="Proteomes" id="UP001597267"/>
    </source>
</evidence>